<keyword evidence="7" id="KW-0808">Transferase</keyword>
<sequence length="453" mass="51346">MRVKFPEKIDNTLRFLKYKLLPKTLFFRTMLLIFIPLIVVQVVSIVAFFDGSWGRVGRRLSNNLTSDMSFVMQLIEKSPDKLQEIKKVTDETLDMSVSVYLNKDKHRIINKVSRNNELVTGFLESDLRRKFPDYLTSIYMGKDGDRNLTVFVDTPKRLFKFETSSKNIFSTSIFGFVAWMIGTSMLLFLVAVLFLRIQVRSIAELAQVAEDFGKGIDNKDFKPYGSSEVRKAAIAFIKMKERIQRQISERTQMLAGVSHDLRTPLTRMKLQATMLPDPQEQKDLLADIDEMEKMLDGYLSFVSGEGGEKAAFVDMNELILSVLNKFRNQNAMIRYKTNDQVSAIQGREQALKRAMTNIIGNAFKYGKTVSVDLESNNRKMEIVVDDDGPGIPADKREEVFKAFYRLDESRNKETGGVGLGLSIAKDVITSHGGTIELLDSPIGGLRVLISIPL</sequence>
<dbReference type="EMBL" id="DVNC01000042">
    <property type="protein sequence ID" value="HIU53724.1"/>
    <property type="molecule type" value="Genomic_DNA"/>
</dbReference>
<keyword evidence="14 15" id="KW-0472">Membrane</keyword>
<evidence type="ECO:0000313" key="18">
    <source>
        <dbReference type="EMBL" id="HIU53724.1"/>
    </source>
</evidence>
<evidence type="ECO:0000256" key="11">
    <source>
        <dbReference type="ARBA" id="ARBA00022840"/>
    </source>
</evidence>
<keyword evidence="5" id="KW-0997">Cell inner membrane</keyword>
<evidence type="ECO:0000259" key="16">
    <source>
        <dbReference type="PROSITE" id="PS50109"/>
    </source>
</evidence>
<organism evidence="18 19">
    <name type="scientific">Candidatus Scatocola faecipullorum</name>
    <dbReference type="NCBI Taxonomy" id="2840917"/>
    <lineage>
        <taxon>Bacteria</taxon>
        <taxon>Pseudomonadati</taxon>
        <taxon>Pseudomonadota</taxon>
        <taxon>Alphaproteobacteria</taxon>
        <taxon>Rhodospirillales</taxon>
        <taxon>Rhodospirillaceae</taxon>
        <taxon>Rhodospirillaceae incertae sedis</taxon>
        <taxon>Candidatus Scatocola</taxon>
    </lineage>
</organism>
<evidence type="ECO:0000313" key="19">
    <source>
        <dbReference type="Proteomes" id="UP000824107"/>
    </source>
</evidence>
<evidence type="ECO:0000259" key="17">
    <source>
        <dbReference type="PROSITE" id="PS50885"/>
    </source>
</evidence>
<dbReference type="InterPro" id="IPR050980">
    <property type="entry name" value="2C_sensor_his_kinase"/>
</dbReference>
<evidence type="ECO:0000256" key="4">
    <source>
        <dbReference type="ARBA" id="ARBA00022475"/>
    </source>
</evidence>
<keyword evidence="6" id="KW-0597">Phosphoprotein</keyword>
<dbReference type="InterPro" id="IPR003594">
    <property type="entry name" value="HATPase_dom"/>
</dbReference>
<proteinExistence type="predicted"/>
<reference evidence="18" key="2">
    <citation type="journal article" date="2021" name="PeerJ">
        <title>Extensive microbial diversity within the chicken gut microbiome revealed by metagenomics and culture.</title>
        <authorList>
            <person name="Gilroy R."/>
            <person name="Ravi A."/>
            <person name="Getino M."/>
            <person name="Pursley I."/>
            <person name="Horton D.L."/>
            <person name="Alikhan N.F."/>
            <person name="Baker D."/>
            <person name="Gharbi K."/>
            <person name="Hall N."/>
            <person name="Watson M."/>
            <person name="Adriaenssens E.M."/>
            <person name="Foster-Nyarko E."/>
            <person name="Jarju S."/>
            <person name="Secka A."/>
            <person name="Antonio M."/>
            <person name="Oren A."/>
            <person name="Chaudhuri R.R."/>
            <person name="La Ragione R."/>
            <person name="Hildebrand F."/>
            <person name="Pallen M.J."/>
        </authorList>
    </citation>
    <scope>NUCLEOTIDE SEQUENCE</scope>
    <source>
        <strain evidence="18">ChiW3-316</strain>
    </source>
</reference>
<dbReference type="PANTHER" id="PTHR44936:SF5">
    <property type="entry name" value="SENSOR HISTIDINE KINASE ENVZ"/>
    <property type="match status" value="1"/>
</dbReference>
<evidence type="ECO:0000256" key="14">
    <source>
        <dbReference type="ARBA" id="ARBA00023136"/>
    </source>
</evidence>
<feature type="transmembrane region" description="Helical" evidence="15">
    <location>
        <begin position="25"/>
        <end position="49"/>
    </location>
</feature>
<keyword evidence="4" id="KW-1003">Cell membrane</keyword>
<keyword evidence="13" id="KW-0902">Two-component regulatory system</keyword>
<comment type="subcellular location">
    <subcellularLocation>
        <location evidence="2">Cell inner membrane</location>
        <topology evidence="2">Multi-pass membrane protein</topology>
    </subcellularLocation>
</comment>
<comment type="caution">
    <text evidence="18">The sequence shown here is derived from an EMBL/GenBank/DDBJ whole genome shotgun (WGS) entry which is preliminary data.</text>
</comment>
<name>A0A9D1M4Z2_9PROT</name>
<keyword evidence="9" id="KW-0547">Nucleotide-binding</keyword>
<feature type="domain" description="HAMP" evidence="17">
    <location>
        <begin position="196"/>
        <end position="248"/>
    </location>
</feature>
<evidence type="ECO:0000256" key="15">
    <source>
        <dbReference type="SAM" id="Phobius"/>
    </source>
</evidence>
<evidence type="ECO:0000256" key="10">
    <source>
        <dbReference type="ARBA" id="ARBA00022777"/>
    </source>
</evidence>
<dbReference type="Gene3D" id="3.30.565.10">
    <property type="entry name" value="Histidine kinase-like ATPase, C-terminal domain"/>
    <property type="match status" value="1"/>
</dbReference>
<keyword evidence="10 18" id="KW-0418">Kinase</keyword>
<dbReference type="PRINTS" id="PR00344">
    <property type="entry name" value="BCTRLSENSOR"/>
</dbReference>
<evidence type="ECO:0000256" key="6">
    <source>
        <dbReference type="ARBA" id="ARBA00022553"/>
    </source>
</evidence>
<accession>A0A9D1M4Z2</accession>
<dbReference type="PANTHER" id="PTHR44936">
    <property type="entry name" value="SENSOR PROTEIN CREC"/>
    <property type="match status" value="1"/>
</dbReference>
<evidence type="ECO:0000256" key="12">
    <source>
        <dbReference type="ARBA" id="ARBA00022989"/>
    </source>
</evidence>
<dbReference type="CDD" id="cd00082">
    <property type="entry name" value="HisKA"/>
    <property type="match status" value="1"/>
</dbReference>
<dbReference type="SMART" id="SM00387">
    <property type="entry name" value="HATPase_c"/>
    <property type="match status" value="1"/>
</dbReference>
<dbReference type="SUPFAM" id="SSF47384">
    <property type="entry name" value="Homodimeric domain of signal transducing histidine kinase"/>
    <property type="match status" value="1"/>
</dbReference>
<evidence type="ECO:0000256" key="5">
    <source>
        <dbReference type="ARBA" id="ARBA00022519"/>
    </source>
</evidence>
<dbReference type="Proteomes" id="UP000824107">
    <property type="component" value="Unassembled WGS sequence"/>
</dbReference>
<evidence type="ECO:0000256" key="8">
    <source>
        <dbReference type="ARBA" id="ARBA00022692"/>
    </source>
</evidence>
<dbReference type="SUPFAM" id="SSF55874">
    <property type="entry name" value="ATPase domain of HSP90 chaperone/DNA topoisomerase II/histidine kinase"/>
    <property type="match status" value="1"/>
</dbReference>
<dbReference type="GO" id="GO:0005524">
    <property type="term" value="F:ATP binding"/>
    <property type="evidence" value="ECO:0007669"/>
    <property type="project" value="UniProtKB-KW"/>
</dbReference>
<dbReference type="InterPro" id="IPR003660">
    <property type="entry name" value="HAMP_dom"/>
</dbReference>
<dbReference type="InterPro" id="IPR004358">
    <property type="entry name" value="Sig_transdc_His_kin-like_C"/>
</dbReference>
<dbReference type="InterPro" id="IPR036890">
    <property type="entry name" value="HATPase_C_sf"/>
</dbReference>
<evidence type="ECO:0000256" key="2">
    <source>
        <dbReference type="ARBA" id="ARBA00004429"/>
    </source>
</evidence>
<keyword evidence="11" id="KW-0067">ATP-binding</keyword>
<dbReference type="PROSITE" id="PS50109">
    <property type="entry name" value="HIS_KIN"/>
    <property type="match status" value="1"/>
</dbReference>
<evidence type="ECO:0000256" key="3">
    <source>
        <dbReference type="ARBA" id="ARBA00012438"/>
    </source>
</evidence>
<evidence type="ECO:0000256" key="13">
    <source>
        <dbReference type="ARBA" id="ARBA00023012"/>
    </source>
</evidence>
<gene>
    <name evidence="18" type="ORF">IAD20_06555</name>
</gene>
<feature type="domain" description="Histidine kinase" evidence="16">
    <location>
        <begin position="256"/>
        <end position="453"/>
    </location>
</feature>
<protein>
    <recommendedName>
        <fullName evidence="3">histidine kinase</fullName>
        <ecNumber evidence="3">2.7.13.3</ecNumber>
    </recommendedName>
</protein>
<keyword evidence="8 15" id="KW-0812">Transmembrane</keyword>
<dbReference type="GO" id="GO:0000155">
    <property type="term" value="F:phosphorelay sensor kinase activity"/>
    <property type="evidence" value="ECO:0007669"/>
    <property type="project" value="InterPro"/>
</dbReference>
<dbReference type="Gene3D" id="1.10.287.130">
    <property type="match status" value="1"/>
</dbReference>
<dbReference type="SMART" id="SM00388">
    <property type="entry name" value="HisKA"/>
    <property type="match status" value="1"/>
</dbReference>
<dbReference type="InterPro" id="IPR005467">
    <property type="entry name" value="His_kinase_dom"/>
</dbReference>
<dbReference type="AlphaFoldDB" id="A0A9D1M4Z2"/>
<evidence type="ECO:0000256" key="7">
    <source>
        <dbReference type="ARBA" id="ARBA00022679"/>
    </source>
</evidence>
<dbReference type="PROSITE" id="PS50885">
    <property type="entry name" value="HAMP"/>
    <property type="match status" value="1"/>
</dbReference>
<reference evidence="18" key="1">
    <citation type="submission" date="2020-10" db="EMBL/GenBank/DDBJ databases">
        <authorList>
            <person name="Gilroy R."/>
        </authorList>
    </citation>
    <scope>NUCLEOTIDE SEQUENCE</scope>
    <source>
        <strain evidence="18">ChiW3-316</strain>
    </source>
</reference>
<comment type="catalytic activity">
    <reaction evidence="1">
        <text>ATP + protein L-histidine = ADP + protein N-phospho-L-histidine.</text>
        <dbReference type="EC" id="2.7.13.3"/>
    </reaction>
</comment>
<dbReference type="InterPro" id="IPR036097">
    <property type="entry name" value="HisK_dim/P_sf"/>
</dbReference>
<dbReference type="Pfam" id="PF00512">
    <property type="entry name" value="HisKA"/>
    <property type="match status" value="1"/>
</dbReference>
<dbReference type="InterPro" id="IPR003661">
    <property type="entry name" value="HisK_dim/P_dom"/>
</dbReference>
<dbReference type="EC" id="2.7.13.3" evidence="3"/>
<evidence type="ECO:0000256" key="1">
    <source>
        <dbReference type="ARBA" id="ARBA00000085"/>
    </source>
</evidence>
<feature type="transmembrane region" description="Helical" evidence="15">
    <location>
        <begin position="173"/>
        <end position="195"/>
    </location>
</feature>
<keyword evidence="12 15" id="KW-1133">Transmembrane helix</keyword>
<evidence type="ECO:0000256" key="9">
    <source>
        <dbReference type="ARBA" id="ARBA00022741"/>
    </source>
</evidence>
<dbReference type="Pfam" id="PF02518">
    <property type="entry name" value="HATPase_c"/>
    <property type="match status" value="1"/>
</dbReference>
<dbReference type="GO" id="GO:0005886">
    <property type="term" value="C:plasma membrane"/>
    <property type="evidence" value="ECO:0007669"/>
    <property type="project" value="UniProtKB-SubCell"/>
</dbReference>